<dbReference type="PROSITE" id="PS50853">
    <property type="entry name" value="FN3"/>
    <property type="match status" value="2"/>
</dbReference>
<comment type="caution">
    <text evidence="3">The sequence shown here is derived from an EMBL/GenBank/DDBJ whole genome shotgun (WGS) entry which is preliminary data.</text>
</comment>
<reference evidence="4" key="1">
    <citation type="submission" date="2017-09" db="EMBL/GenBank/DDBJ databases">
        <title>Depth-based differentiation of microbial function through sediment-hosted aquifers and enrichment of novel symbionts in the deep terrestrial subsurface.</title>
        <authorList>
            <person name="Probst A.J."/>
            <person name="Ladd B."/>
            <person name="Jarett J.K."/>
            <person name="Geller-Mcgrath D.E."/>
            <person name="Sieber C.M.K."/>
            <person name="Emerson J.B."/>
            <person name="Anantharaman K."/>
            <person name="Thomas B.C."/>
            <person name="Malmstrom R."/>
            <person name="Stieglmeier M."/>
            <person name="Klingl A."/>
            <person name="Woyke T."/>
            <person name="Ryan C.M."/>
            <person name="Banfield J.F."/>
        </authorList>
    </citation>
    <scope>NUCLEOTIDE SEQUENCE [LARGE SCALE GENOMIC DNA]</scope>
</reference>
<accession>A0A2M8AW31</accession>
<dbReference type="AlphaFoldDB" id="A0A2M8AW31"/>
<dbReference type="InterPro" id="IPR036116">
    <property type="entry name" value="FN3_sf"/>
</dbReference>
<feature type="region of interest" description="Disordered" evidence="1">
    <location>
        <begin position="944"/>
        <end position="965"/>
    </location>
</feature>
<feature type="domain" description="Fibronectin type-III" evidence="2">
    <location>
        <begin position="787"/>
        <end position="896"/>
    </location>
</feature>
<dbReference type="Gene3D" id="2.60.40.10">
    <property type="entry name" value="Immunoglobulins"/>
    <property type="match status" value="2"/>
</dbReference>
<proteinExistence type="predicted"/>
<dbReference type="SMART" id="SM00060">
    <property type="entry name" value="FN3"/>
    <property type="match status" value="2"/>
</dbReference>
<evidence type="ECO:0000256" key="1">
    <source>
        <dbReference type="SAM" id="MobiDB-lite"/>
    </source>
</evidence>
<dbReference type="SUPFAM" id="SSF55166">
    <property type="entry name" value="Hedgehog/DD-peptidase"/>
    <property type="match status" value="1"/>
</dbReference>
<evidence type="ECO:0000259" key="2">
    <source>
        <dbReference type="PROSITE" id="PS50853"/>
    </source>
</evidence>
<evidence type="ECO:0000313" key="3">
    <source>
        <dbReference type="EMBL" id="PJB30381.1"/>
    </source>
</evidence>
<dbReference type="Pfam" id="PF08291">
    <property type="entry name" value="Peptidase_M15_3"/>
    <property type="match status" value="1"/>
</dbReference>
<dbReference type="InterPro" id="IPR013230">
    <property type="entry name" value="Peptidase_M15A_C"/>
</dbReference>
<feature type="compositionally biased region" description="Polar residues" evidence="1">
    <location>
        <begin position="951"/>
        <end position="965"/>
    </location>
</feature>
<feature type="domain" description="Fibronectin type-III" evidence="2">
    <location>
        <begin position="80"/>
        <end position="189"/>
    </location>
</feature>
<dbReference type="SUPFAM" id="SSF49265">
    <property type="entry name" value="Fibronectin type III"/>
    <property type="match status" value="1"/>
</dbReference>
<dbReference type="EMBL" id="PFUI01000025">
    <property type="protein sequence ID" value="PJB30381.1"/>
    <property type="molecule type" value="Genomic_DNA"/>
</dbReference>
<dbReference type="Pfam" id="PF00041">
    <property type="entry name" value="fn3"/>
    <property type="match status" value="2"/>
</dbReference>
<dbReference type="InterPro" id="IPR009045">
    <property type="entry name" value="Zn_M74/Hedgehog-like"/>
</dbReference>
<sequence length="1147" mass="124081">MQVHFENINIVSPDKLFVLDNNNNEKASYSDSRSNIVSPVVDGEVIKLKLVTDNKDTAYGFKVDRYMAVDGTPGDQDTTPPAGITNIFASEATPTSVKLIWTAPGDDGNIGTAMFYDIRYSTSTINDLNWAKAAQFQGEPVPKNAGTAQTVIVSGLSWGSFYYFGIKSYDDRGAASILSNITIGTTSPAGCSLSNGKVDLNTGTANTTVFTYSVLYNDSNNQAPKIGYPKIHILLGEKEVKGGLMSPVDGMDTIYTDGKAYQYKGSLPYSGQYSFWFEAFNKDNKPARTVVYQGLTVSGVNVAPNLLWTGEVGYENDGINPNGVDSGKECVYKVKYTDANNDPVATGYPKVSVYNPSGQLIGSVVMKYESGSWSTGAIYRLATLTSSTAGRYSYKFEAKDVVGATAMGSPVATNYGPTVSGAPVLNWIGGTGYEKDGINPEVGIAARDTVFIYQVKYTDPDGDKPYPGYPQLHIYKGGVELAGESPKSMIKVTADETDAVYKSGVIYKVEYKFPIGGSDYTYNFEATDRWGVPATGEPASRLMDAPDVNNPPFLEWSKMNDGYMLDGVDPDSGQVGASFTFTVKYSHYDNDAPAPGYPKVAIFAGDVLFGSFTMALVDPSANNYKKGKLYTYSLKLSQAGSYSYQFVACDVKGVPAIGEPIKKRIGPIVSTIPVLSWLGTAGYESDGVSPDDGTKDTVFTFKVKYTNMFPPAANLPRVIITSTGGEVIEAKMSGTGTDYAKGVEFNYATKLSGKGIYSYSSRSENTIGMMATGTPVQIMSGPRVKMPPGTITTLVATNPATSSVKLTWTAPGDDGSIGTATQYDIRYATVTITDANWNNAVRCVNTPAPGITGIGQSFVVTGLQPYTRYYFAMKTRDEVPNWSGLSNVAVGMTILPVITITQVIPPNGSVSFTTLPSENRIRCTADIKPDSLDAGYNNQIEWEIDDDPRDSNPSGNPNDIQRGNDVQLQITMPPVPADTDGRGFPLSYRIVASVVINNATYTSVATYTTQDEMDQIRQEYIDMNKTTKPARTAFVNAQTYVNPGHFVFNAINWSVNPATGSRYNWAIFTIGQHLENIRAAIGNQIMSVNSGYRSPIRQLQVNPTAPESRHIYGDAVDIGLRDWDGNGNTDELDYWIMRRAAEAKGAT</sequence>
<organism evidence="3 4">
    <name type="scientific">Candidatus Desantisbacteria bacterium CG_4_9_14_3_um_filter_40_11</name>
    <dbReference type="NCBI Taxonomy" id="1974546"/>
    <lineage>
        <taxon>Bacteria</taxon>
        <taxon>Candidatus Desantisiibacteriota</taxon>
    </lineage>
</organism>
<name>A0A2M8AW31_9BACT</name>
<dbReference type="CDD" id="cd00063">
    <property type="entry name" value="FN3"/>
    <property type="match status" value="2"/>
</dbReference>
<dbReference type="InterPro" id="IPR003961">
    <property type="entry name" value="FN3_dom"/>
</dbReference>
<protein>
    <recommendedName>
        <fullName evidence="2">Fibronectin type-III domain-containing protein</fullName>
    </recommendedName>
</protein>
<dbReference type="InterPro" id="IPR013783">
    <property type="entry name" value="Ig-like_fold"/>
</dbReference>
<dbReference type="Proteomes" id="UP000231366">
    <property type="component" value="Unassembled WGS sequence"/>
</dbReference>
<dbReference type="Gene3D" id="3.30.1380.10">
    <property type="match status" value="1"/>
</dbReference>
<gene>
    <name evidence="3" type="ORF">CO110_00825</name>
</gene>
<evidence type="ECO:0000313" key="4">
    <source>
        <dbReference type="Proteomes" id="UP000231366"/>
    </source>
</evidence>